<dbReference type="EMBL" id="GBXM01035014">
    <property type="protein sequence ID" value="JAH73563.1"/>
    <property type="molecule type" value="Transcribed_RNA"/>
</dbReference>
<protein>
    <submittedName>
        <fullName evidence="1">Uncharacterized protein</fullName>
    </submittedName>
</protein>
<name>A0A0E9V8J6_ANGAN</name>
<reference evidence="1" key="1">
    <citation type="submission" date="2014-11" db="EMBL/GenBank/DDBJ databases">
        <authorList>
            <person name="Amaro Gonzalez C."/>
        </authorList>
    </citation>
    <scope>NUCLEOTIDE SEQUENCE</scope>
</reference>
<accession>A0A0E9V8J6</accession>
<dbReference type="AlphaFoldDB" id="A0A0E9V8J6"/>
<proteinExistence type="predicted"/>
<reference evidence="1" key="2">
    <citation type="journal article" date="2015" name="Fish Shellfish Immunol.">
        <title>Early steps in the European eel (Anguilla anguilla)-Vibrio vulnificus interaction in the gills: Role of the RtxA13 toxin.</title>
        <authorList>
            <person name="Callol A."/>
            <person name="Pajuelo D."/>
            <person name="Ebbesson L."/>
            <person name="Teles M."/>
            <person name="MacKenzie S."/>
            <person name="Amaro C."/>
        </authorList>
    </citation>
    <scope>NUCLEOTIDE SEQUENCE</scope>
</reference>
<evidence type="ECO:0000313" key="1">
    <source>
        <dbReference type="EMBL" id="JAH73563.1"/>
    </source>
</evidence>
<sequence length="53" mass="5804">MNLSPPPQLCACSCSVKRRSWLAGLCFGGEPWIVFTLPSQQLSPYMSKPICSS</sequence>
<organism evidence="1">
    <name type="scientific">Anguilla anguilla</name>
    <name type="common">European freshwater eel</name>
    <name type="synonym">Muraena anguilla</name>
    <dbReference type="NCBI Taxonomy" id="7936"/>
    <lineage>
        <taxon>Eukaryota</taxon>
        <taxon>Metazoa</taxon>
        <taxon>Chordata</taxon>
        <taxon>Craniata</taxon>
        <taxon>Vertebrata</taxon>
        <taxon>Euteleostomi</taxon>
        <taxon>Actinopterygii</taxon>
        <taxon>Neopterygii</taxon>
        <taxon>Teleostei</taxon>
        <taxon>Anguilliformes</taxon>
        <taxon>Anguillidae</taxon>
        <taxon>Anguilla</taxon>
    </lineage>
</organism>